<reference evidence="1 2" key="1">
    <citation type="submission" date="2014-10" db="EMBL/GenBank/DDBJ databases">
        <title>Genome sequence of Ponticoccus sp. strain UMTAT08 isolated from clonal culture of toxic dinoflagellate Alexandrium tamiyavanichii.</title>
        <authorList>
            <person name="Gan H.Y."/>
            <person name="Muhd D.-D."/>
            <person name="Mohd Noor M.E."/>
            <person name="Yeong Y.S."/>
            <person name="Usup G."/>
        </authorList>
    </citation>
    <scope>NUCLEOTIDE SEQUENCE [LARGE SCALE GENOMIC DNA]</scope>
    <source>
        <strain evidence="1 2">UMTAT08</strain>
    </source>
</reference>
<proteinExistence type="predicted"/>
<protein>
    <submittedName>
        <fullName evidence="1">Integral membrane protein</fullName>
    </submittedName>
</protein>
<dbReference type="Pfam" id="PF13801">
    <property type="entry name" value="Metal_resist"/>
    <property type="match status" value="1"/>
</dbReference>
<evidence type="ECO:0000313" key="1">
    <source>
        <dbReference type="EMBL" id="KHQ55382.1"/>
    </source>
</evidence>
<dbReference type="AlphaFoldDB" id="A0A0B3S547"/>
<sequence>MASEMETSGRPGRWLRILLFLSLALNLLVVGAAVGFFLNGPPAPRGDRSDPVLPYTRAFDEDQRRELRRGLWRAMRKDAGAMRAGYLADYQRGLELLRQDPFDQAALAALLADQAARGVEVRTRGQEVLVKFLVEMSAEERRAYADRLEAELERMRSRGHGRDKDRDGRQPPKPPRD</sequence>
<dbReference type="RefSeq" id="WP_052244224.1">
    <property type="nucleotide sequence ID" value="NZ_JAHVJH010000003.1"/>
</dbReference>
<accession>A0A0B3S547</accession>
<gene>
    <name evidence="1" type="ORF">OA50_00418</name>
</gene>
<accession>A0A225QVV5</accession>
<name>A0A0B3S547_9RHOB</name>
<dbReference type="InterPro" id="IPR025961">
    <property type="entry name" value="Metal_resist"/>
</dbReference>
<evidence type="ECO:0000313" key="2">
    <source>
        <dbReference type="Proteomes" id="UP000030960"/>
    </source>
</evidence>
<dbReference type="Proteomes" id="UP000030960">
    <property type="component" value="Unassembled WGS sequence"/>
</dbReference>
<dbReference type="STRING" id="561184.SAMN05216376_103421"/>
<organism evidence="1 2">
    <name type="scientific">Mameliella alba</name>
    <dbReference type="NCBI Taxonomy" id="561184"/>
    <lineage>
        <taxon>Bacteria</taxon>
        <taxon>Pseudomonadati</taxon>
        <taxon>Pseudomonadota</taxon>
        <taxon>Alphaproteobacteria</taxon>
        <taxon>Rhodobacterales</taxon>
        <taxon>Roseobacteraceae</taxon>
        <taxon>Mameliella</taxon>
    </lineage>
</organism>
<dbReference type="OrthoDB" id="7876971at2"/>
<dbReference type="EMBL" id="JSUQ01000001">
    <property type="protein sequence ID" value="KHQ55382.1"/>
    <property type="molecule type" value="Genomic_DNA"/>
</dbReference>
<keyword evidence="2" id="KW-1185">Reference proteome</keyword>
<comment type="caution">
    <text evidence="1">The sequence shown here is derived from an EMBL/GenBank/DDBJ whole genome shotgun (WGS) entry which is preliminary data.</text>
</comment>